<sequence length="829" mass="92412">MKLKHFLIVCLLITVHWLLLFNLRFEAWPEMLVYPYLLNHGFKLYQDIINPYPPLFTTVLASFFSLVNLSVANLKIFTWSLILLTDLLIFFIAHRRFGLKAGLVALAFFVLFQPLLDGNGLWYDLALTPVLLLAFYFNSPVLLSAGFLMKQSVIWFFPLMYRQWKQLLVSLGCLFLFFAIIFALQGNLQAYLFWPWRFALTILPTLPGHKDFGSPPMWLIALTPFIPVALLKKTKPFYWIILSFLFIFPRFGLFHLQPALAFASLSLAASLQSIKLRRLHFYAFMPFTLIISLLWYRQITLFWHKPTRFFEPEILAAAQKLKSATSADKPILFLNAPDQLMVLADRLPVKPWAITFPWYLELPGFQQRVISAVEDQQVTSVIFSPGFYRPKDLDDFINQHFPEITPISDQIQLKSRTPPSVTPPDPANEVLVTVTAHPTFADINILNFYPSDIFVDKITLKLTATPSASLPVQAGSQTLGTLTYDTWDDKDQLAIAKGQLKKLPVTNQPITISSPTSFDIADIDFKIDNLITDKKLDQVTTRLIDSAAFRLPALNFPSTLSGTYLINQTTVLPQGMPLNITPGTTIKFAPGASLIVSGKVTAVGTPAAPITFTGQTSKPWGVFALVGPQAAGSEFDYVTVDSAGDATVNGMYFSGGLAVHSADVTINHSLFRSNHGDDGLNVKQAQVTIINSQFINNGLDGLDLDVVTGDITRNTFANNGNDGLDISFSEVLIEKNHISDNGDKCLSFGEKSQPRLIDNDISGCNIGIAVKDLSQAHIDRNRLINNHTAIAAYQKKPIFGGGTVIFGNNQLIDNQQDFDISPGSQLRHL</sequence>
<protein>
    <recommendedName>
        <fullName evidence="2">Right handed beta helix domain-containing protein</fullName>
    </recommendedName>
</protein>
<dbReference type="Proteomes" id="UP000177324">
    <property type="component" value="Unassembled WGS sequence"/>
</dbReference>
<dbReference type="Pfam" id="PF13229">
    <property type="entry name" value="Beta_helix"/>
    <property type="match status" value="1"/>
</dbReference>
<feature type="transmembrane region" description="Helical" evidence="1">
    <location>
        <begin position="53"/>
        <end position="76"/>
    </location>
</feature>
<keyword evidence="1" id="KW-0812">Transmembrane</keyword>
<keyword evidence="1" id="KW-1133">Transmembrane helix</keyword>
<feature type="transmembrane region" description="Helical" evidence="1">
    <location>
        <begin position="168"/>
        <end position="192"/>
    </location>
</feature>
<feature type="transmembrane region" description="Helical" evidence="1">
    <location>
        <begin position="237"/>
        <end position="259"/>
    </location>
</feature>
<evidence type="ECO:0000256" key="1">
    <source>
        <dbReference type="SAM" id="Phobius"/>
    </source>
</evidence>
<keyword evidence="1" id="KW-0472">Membrane</keyword>
<dbReference type="InterPro" id="IPR011050">
    <property type="entry name" value="Pectin_lyase_fold/virulence"/>
</dbReference>
<evidence type="ECO:0000259" key="2">
    <source>
        <dbReference type="Pfam" id="PF13229"/>
    </source>
</evidence>
<evidence type="ECO:0000313" key="4">
    <source>
        <dbReference type="Proteomes" id="UP000177324"/>
    </source>
</evidence>
<reference evidence="3 4" key="1">
    <citation type="journal article" date="2016" name="Nat. Commun.">
        <title>Thousands of microbial genomes shed light on interconnected biogeochemical processes in an aquifer system.</title>
        <authorList>
            <person name="Anantharaman K."/>
            <person name="Brown C.T."/>
            <person name="Hug L.A."/>
            <person name="Sharon I."/>
            <person name="Castelle C.J."/>
            <person name="Probst A.J."/>
            <person name="Thomas B.C."/>
            <person name="Singh A."/>
            <person name="Wilkins M.J."/>
            <person name="Karaoz U."/>
            <person name="Brodie E.L."/>
            <person name="Williams K.H."/>
            <person name="Hubbard S.S."/>
            <person name="Banfield J.F."/>
        </authorList>
    </citation>
    <scope>NUCLEOTIDE SEQUENCE [LARGE SCALE GENOMIC DNA]</scope>
</reference>
<dbReference type="SMART" id="SM00710">
    <property type="entry name" value="PbH1"/>
    <property type="match status" value="5"/>
</dbReference>
<comment type="caution">
    <text evidence="3">The sequence shown here is derived from an EMBL/GenBank/DDBJ whole genome shotgun (WGS) entry which is preliminary data.</text>
</comment>
<name>A0A1G1VVD9_9BACT</name>
<accession>A0A1G1VVD9</accession>
<dbReference type="EMBL" id="MHCH01000004">
    <property type="protein sequence ID" value="OGY19147.1"/>
    <property type="molecule type" value="Genomic_DNA"/>
</dbReference>
<proteinExistence type="predicted"/>
<dbReference type="Gene3D" id="2.160.20.10">
    <property type="entry name" value="Single-stranded right-handed beta-helix, Pectin lyase-like"/>
    <property type="match status" value="1"/>
</dbReference>
<dbReference type="InterPro" id="IPR006626">
    <property type="entry name" value="PbH1"/>
</dbReference>
<dbReference type="InterPro" id="IPR012334">
    <property type="entry name" value="Pectin_lyas_fold"/>
</dbReference>
<gene>
    <name evidence="3" type="ORF">A2784_00105</name>
</gene>
<dbReference type="STRING" id="1797589.A2784_00105"/>
<feature type="transmembrane region" description="Helical" evidence="1">
    <location>
        <begin position="97"/>
        <end position="116"/>
    </location>
</feature>
<organism evidence="3 4">
    <name type="scientific">Candidatus Chisholmbacteria bacterium RIFCSPHIGHO2_01_FULL_48_12</name>
    <dbReference type="NCBI Taxonomy" id="1797589"/>
    <lineage>
        <taxon>Bacteria</taxon>
        <taxon>Candidatus Chisholmiibacteriota</taxon>
    </lineage>
</organism>
<feature type="transmembrane region" description="Helical" evidence="1">
    <location>
        <begin position="279"/>
        <end position="296"/>
    </location>
</feature>
<dbReference type="AlphaFoldDB" id="A0A1G1VVD9"/>
<evidence type="ECO:0000313" key="3">
    <source>
        <dbReference type="EMBL" id="OGY19147.1"/>
    </source>
</evidence>
<dbReference type="SUPFAM" id="SSF51126">
    <property type="entry name" value="Pectin lyase-like"/>
    <property type="match status" value="1"/>
</dbReference>
<feature type="transmembrane region" description="Helical" evidence="1">
    <location>
        <begin position="122"/>
        <end position="148"/>
    </location>
</feature>
<dbReference type="InterPro" id="IPR039448">
    <property type="entry name" value="Beta_helix"/>
</dbReference>
<feature type="domain" description="Right handed beta helix" evidence="2">
    <location>
        <begin position="679"/>
        <end position="815"/>
    </location>
</feature>